<proteinExistence type="inferred from homology"/>
<keyword evidence="11" id="KW-1185">Reference proteome</keyword>
<evidence type="ECO:0000256" key="4">
    <source>
        <dbReference type="ARBA" id="ARBA00022695"/>
    </source>
</evidence>
<name>I4C933_DESTA</name>
<dbReference type="KEGG" id="dti:Desti_3421"/>
<accession>I4C933</accession>
<dbReference type="Proteomes" id="UP000006055">
    <property type="component" value="Chromosome"/>
</dbReference>
<dbReference type="PANTHER" id="PTHR46390:SF1">
    <property type="entry name" value="MANNOSE-1-PHOSPHATE GUANYLYLTRANSFERASE"/>
    <property type="match status" value="1"/>
</dbReference>
<reference evidence="11" key="1">
    <citation type="submission" date="2012-06" db="EMBL/GenBank/DDBJ databases">
        <title>Complete sequence of chromosome of Desulfomonile tiedjei DSM 6799.</title>
        <authorList>
            <person name="Lucas S."/>
            <person name="Copeland A."/>
            <person name="Lapidus A."/>
            <person name="Glavina del Rio T."/>
            <person name="Dalin E."/>
            <person name="Tice H."/>
            <person name="Bruce D."/>
            <person name="Goodwin L."/>
            <person name="Pitluck S."/>
            <person name="Peters L."/>
            <person name="Ovchinnikova G."/>
            <person name="Zeytun A."/>
            <person name="Lu M."/>
            <person name="Kyrpides N."/>
            <person name="Mavromatis K."/>
            <person name="Ivanova N."/>
            <person name="Brettin T."/>
            <person name="Detter J.C."/>
            <person name="Han C."/>
            <person name="Larimer F."/>
            <person name="Land M."/>
            <person name="Hauser L."/>
            <person name="Markowitz V."/>
            <person name="Cheng J.-F."/>
            <person name="Hugenholtz P."/>
            <person name="Woyke T."/>
            <person name="Wu D."/>
            <person name="Spring S."/>
            <person name="Schroeder M."/>
            <person name="Brambilla E."/>
            <person name="Klenk H.-P."/>
            <person name="Eisen J.A."/>
        </authorList>
    </citation>
    <scope>NUCLEOTIDE SEQUENCE [LARGE SCALE GENOMIC DNA]</scope>
    <source>
        <strain evidence="11">ATCC 49306 / DSM 6799 / DCB-1</strain>
    </source>
</reference>
<dbReference type="eggNOG" id="COG0836">
    <property type="taxonomic scope" value="Bacteria"/>
</dbReference>
<dbReference type="InterPro" id="IPR029044">
    <property type="entry name" value="Nucleotide-diphossugar_trans"/>
</dbReference>
<dbReference type="GO" id="GO:0009298">
    <property type="term" value="P:GDP-mannose biosynthetic process"/>
    <property type="evidence" value="ECO:0007669"/>
    <property type="project" value="TreeGrafter"/>
</dbReference>
<dbReference type="SUPFAM" id="SSF159283">
    <property type="entry name" value="Guanosine diphospho-D-mannose pyrophosphorylase/mannose-6-phosphate isomerase linker domain"/>
    <property type="match status" value="1"/>
</dbReference>
<evidence type="ECO:0000259" key="8">
    <source>
        <dbReference type="Pfam" id="PF00483"/>
    </source>
</evidence>
<dbReference type="PATRIC" id="fig|706587.4.peg.3891"/>
<dbReference type="InterPro" id="IPR049577">
    <property type="entry name" value="GMPP_N"/>
</dbReference>
<evidence type="ECO:0000256" key="7">
    <source>
        <dbReference type="ARBA" id="ARBA00047343"/>
    </source>
</evidence>
<dbReference type="AlphaFoldDB" id="I4C933"/>
<comment type="similarity">
    <text evidence="1">Belongs to the mannose-6-phosphate isomerase type 2 family.</text>
</comment>
<dbReference type="FunFam" id="3.90.550.10:FF:000046">
    <property type="entry name" value="Mannose-1-phosphate guanylyltransferase (GDP)"/>
    <property type="match status" value="1"/>
</dbReference>
<evidence type="ECO:0000259" key="9">
    <source>
        <dbReference type="Pfam" id="PF22640"/>
    </source>
</evidence>
<evidence type="ECO:0000256" key="6">
    <source>
        <dbReference type="ARBA" id="ARBA00023134"/>
    </source>
</evidence>
<dbReference type="SUPFAM" id="SSF53448">
    <property type="entry name" value="Nucleotide-diphospho-sugar transferases"/>
    <property type="match status" value="1"/>
</dbReference>
<dbReference type="EC" id="2.7.7.13" evidence="2"/>
<protein>
    <recommendedName>
        <fullName evidence="2">mannose-1-phosphate guanylyltransferase</fullName>
        <ecNumber evidence="2">2.7.7.13</ecNumber>
    </recommendedName>
</protein>
<feature type="domain" description="Nucleotidyl transferase" evidence="8">
    <location>
        <begin position="4"/>
        <end position="281"/>
    </location>
</feature>
<keyword evidence="4 10" id="KW-0548">Nucleotidyltransferase</keyword>
<sequence length="357" mass="39288">MVHGVIMAGGSGTRFWPHSRRKRPKQLLSIAGQKTMIQATVERITPIIPYERIMVIAGAPHVDELKRQLPELGNDQVVAEPVGRNTAACIALAAYKLSNKDPEALMVVLPSDHLIGKEKEFLEAMKVAVDTVTNGEYLLMFGIVPNRPETGYGYIRIGERLSGGGPKTVYKVAQFVEKPDLVTAESYLASGKYMWNSGMFVWKAANIINALDKHLPKLSNAIREISGSLGTAEESLAIKQAYDRIEAVSIDHGVMEKADNVLCLPIDVDWNDVGSWASLESVWDCDDGGNAIRGQVVSLQSRECIVSSPYKLATLIGAENLIVVDTSDALMICRKDRAQDVRKLHEILKNHGYEHLL</sequence>
<dbReference type="EMBL" id="CP003360">
    <property type="protein sequence ID" value="AFM26074.1"/>
    <property type="molecule type" value="Genomic_DNA"/>
</dbReference>
<dbReference type="HOGENOM" id="CLU_035527_0_1_7"/>
<dbReference type="PANTHER" id="PTHR46390">
    <property type="entry name" value="MANNOSE-1-PHOSPHATE GUANYLYLTRANSFERASE"/>
    <property type="match status" value="1"/>
</dbReference>
<keyword evidence="5" id="KW-0547">Nucleotide-binding</keyword>
<dbReference type="InterPro" id="IPR005835">
    <property type="entry name" value="NTP_transferase_dom"/>
</dbReference>
<evidence type="ECO:0000256" key="5">
    <source>
        <dbReference type="ARBA" id="ARBA00022741"/>
    </source>
</evidence>
<dbReference type="Pfam" id="PF22640">
    <property type="entry name" value="ManC_GMP_beta-helix"/>
    <property type="match status" value="1"/>
</dbReference>
<gene>
    <name evidence="10" type="ordered locus">Desti_3421</name>
</gene>
<dbReference type="Gene3D" id="3.90.550.10">
    <property type="entry name" value="Spore Coat Polysaccharide Biosynthesis Protein SpsA, Chain A"/>
    <property type="match status" value="1"/>
</dbReference>
<comment type="catalytic activity">
    <reaction evidence="7">
        <text>alpha-D-mannose 1-phosphate + GTP + H(+) = GDP-alpha-D-mannose + diphosphate</text>
        <dbReference type="Rhea" id="RHEA:15229"/>
        <dbReference type="ChEBI" id="CHEBI:15378"/>
        <dbReference type="ChEBI" id="CHEBI:33019"/>
        <dbReference type="ChEBI" id="CHEBI:37565"/>
        <dbReference type="ChEBI" id="CHEBI:57527"/>
        <dbReference type="ChEBI" id="CHEBI:58409"/>
        <dbReference type="EC" id="2.7.7.13"/>
    </reaction>
</comment>
<dbReference type="CDD" id="cd02509">
    <property type="entry name" value="GDP-M1P_Guanylyltransferase"/>
    <property type="match status" value="1"/>
</dbReference>
<dbReference type="GO" id="GO:0005525">
    <property type="term" value="F:GTP binding"/>
    <property type="evidence" value="ECO:0007669"/>
    <property type="project" value="UniProtKB-KW"/>
</dbReference>
<dbReference type="InterPro" id="IPR051161">
    <property type="entry name" value="Mannose-6P_isomerase_type2"/>
</dbReference>
<evidence type="ECO:0000256" key="3">
    <source>
        <dbReference type="ARBA" id="ARBA00022679"/>
    </source>
</evidence>
<dbReference type="STRING" id="706587.Desti_3421"/>
<feature type="domain" description="MannoseP isomerase/GMP-like beta-helix" evidence="9">
    <location>
        <begin position="294"/>
        <end position="344"/>
    </location>
</feature>
<organism evidence="10 11">
    <name type="scientific">Desulfomonile tiedjei (strain ATCC 49306 / DSM 6799 / DCB-1)</name>
    <dbReference type="NCBI Taxonomy" id="706587"/>
    <lineage>
        <taxon>Bacteria</taxon>
        <taxon>Pseudomonadati</taxon>
        <taxon>Thermodesulfobacteriota</taxon>
        <taxon>Desulfomonilia</taxon>
        <taxon>Desulfomonilales</taxon>
        <taxon>Desulfomonilaceae</taxon>
        <taxon>Desulfomonile</taxon>
    </lineage>
</organism>
<evidence type="ECO:0000256" key="2">
    <source>
        <dbReference type="ARBA" id="ARBA00012387"/>
    </source>
</evidence>
<dbReference type="InterPro" id="IPR054566">
    <property type="entry name" value="ManC/GMP-like_b-helix"/>
</dbReference>
<dbReference type="OrthoDB" id="9806359at2"/>
<evidence type="ECO:0000256" key="1">
    <source>
        <dbReference type="ARBA" id="ARBA00006115"/>
    </source>
</evidence>
<keyword evidence="3 10" id="KW-0808">Transferase</keyword>
<dbReference type="Pfam" id="PF00483">
    <property type="entry name" value="NTP_transferase"/>
    <property type="match status" value="1"/>
</dbReference>
<dbReference type="GO" id="GO:0004475">
    <property type="term" value="F:mannose-1-phosphate guanylyltransferase (GTP) activity"/>
    <property type="evidence" value="ECO:0007669"/>
    <property type="project" value="UniProtKB-EC"/>
</dbReference>
<evidence type="ECO:0000313" key="10">
    <source>
        <dbReference type="EMBL" id="AFM26074.1"/>
    </source>
</evidence>
<evidence type="ECO:0000313" key="11">
    <source>
        <dbReference type="Proteomes" id="UP000006055"/>
    </source>
</evidence>
<keyword evidence="6" id="KW-0342">GTP-binding</keyword>